<keyword evidence="1" id="KW-1133">Transmembrane helix</keyword>
<dbReference type="OrthoDB" id="282146at2"/>
<evidence type="ECO:0000313" key="2">
    <source>
        <dbReference type="EMBL" id="TWU51362.1"/>
    </source>
</evidence>
<keyword evidence="1" id="KW-0472">Membrane</keyword>
<feature type="transmembrane region" description="Helical" evidence="1">
    <location>
        <begin position="253"/>
        <end position="277"/>
    </location>
</feature>
<keyword evidence="1" id="KW-0812">Transmembrane</keyword>
<evidence type="ECO:0000256" key="1">
    <source>
        <dbReference type="SAM" id="Phobius"/>
    </source>
</evidence>
<keyword evidence="3" id="KW-1185">Reference proteome</keyword>
<accession>A0A5C6EQN8</accession>
<feature type="transmembrane region" description="Helical" evidence="1">
    <location>
        <begin position="60"/>
        <end position="83"/>
    </location>
</feature>
<reference evidence="2 3" key="1">
    <citation type="submission" date="2019-02" db="EMBL/GenBank/DDBJ databases">
        <title>Deep-cultivation of Planctomycetes and their phenomic and genomic characterization uncovers novel biology.</title>
        <authorList>
            <person name="Wiegand S."/>
            <person name="Jogler M."/>
            <person name="Boedeker C."/>
            <person name="Pinto D."/>
            <person name="Vollmers J."/>
            <person name="Rivas-Marin E."/>
            <person name="Kohn T."/>
            <person name="Peeters S.H."/>
            <person name="Heuer A."/>
            <person name="Rast P."/>
            <person name="Oberbeckmann S."/>
            <person name="Bunk B."/>
            <person name="Jeske O."/>
            <person name="Meyerdierks A."/>
            <person name="Storesund J.E."/>
            <person name="Kallscheuer N."/>
            <person name="Luecker S."/>
            <person name="Lage O.M."/>
            <person name="Pohl T."/>
            <person name="Merkel B.J."/>
            <person name="Hornburger P."/>
            <person name="Mueller R.-W."/>
            <person name="Bruemmer F."/>
            <person name="Labrenz M."/>
            <person name="Spormann A.M."/>
            <person name="Op Den Camp H."/>
            <person name="Overmann J."/>
            <person name="Amann R."/>
            <person name="Jetten M.S.M."/>
            <person name="Mascher T."/>
            <person name="Medema M.H."/>
            <person name="Devos D.P."/>
            <person name="Kaster A.-K."/>
            <person name="Ovreas L."/>
            <person name="Rohde M."/>
            <person name="Galperin M.Y."/>
            <person name="Jogler C."/>
        </authorList>
    </citation>
    <scope>NUCLEOTIDE SEQUENCE [LARGE SCALE GENOMIC DNA]</scope>
    <source>
        <strain evidence="2 3">Poly59</strain>
    </source>
</reference>
<evidence type="ECO:0000313" key="3">
    <source>
        <dbReference type="Proteomes" id="UP000317977"/>
    </source>
</evidence>
<dbReference type="EMBL" id="SJPX01000003">
    <property type="protein sequence ID" value="TWU51362.1"/>
    <property type="molecule type" value="Genomic_DNA"/>
</dbReference>
<comment type="caution">
    <text evidence="2">The sequence shown here is derived from an EMBL/GenBank/DDBJ whole genome shotgun (WGS) entry which is preliminary data.</text>
</comment>
<feature type="transmembrane region" description="Helical" evidence="1">
    <location>
        <begin position="112"/>
        <end position="136"/>
    </location>
</feature>
<gene>
    <name evidence="2" type="ORF">Poly59_29540</name>
</gene>
<proteinExistence type="predicted"/>
<sequence length="289" mass="30727">MVSATGGIAANQQPNRSAAASSKLDSVASLLATVPGNSAIAIEWIESQREIETLCRRAKLCLFSGWLMLTLAAIVSAVVAWVMSRSVVEIFQDPFGIDMTSGELLSMSSMSVVIYTPWLLAAIAVALVLGGLTGFVSGRLPGLHSTLSALQWSSASNAVTRLLSAGFTFPQAFRATAQTLSRGHCRSWLLHAADRVEAGKTPVSNLPNTSGDVAVLELLLGAAESQPQAQWQLASDHFLEVGRRRLMLLSHSVPLIATVLTGFLIWISISATLGWMWKAVGSMVNGFGF</sequence>
<dbReference type="RefSeq" id="WP_146534739.1">
    <property type="nucleotide sequence ID" value="NZ_SJPX01000003.1"/>
</dbReference>
<dbReference type="AlphaFoldDB" id="A0A5C6EQN8"/>
<organism evidence="2 3">
    <name type="scientific">Rubripirellula reticaptiva</name>
    <dbReference type="NCBI Taxonomy" id="2528013"/>
    <lineage>
        <taxon>Bacteria</taxon>
        <taxon>Pseudomonadati</taxon>
        <taxon>Planctomycetota</taxon>
        <taxon>Planctomycetia</taxon>
        <taxon>Pirellulales</taxon>
        <taxon>Pirellulaceae</taxon>
        <taxon>Rubripirellula</taxon>
    </lineage>
</organism>
<dbReference type="Proteomes" id="UP000317977">
    <property type="component" value="Unassembled WGS sequence"/>
</dbReference>
<evidence type="ECO:0008006" key="4">
    <source>
        <dbReference type="Google" id="ProtNLM"/>
    </source>
</evidence>
<name>A0A5C6EQN8_9BACT</name>
<protein>
    <recommendedName>
        <fullName evidence="4">Type II secretion system protein GspF domain-containing protein</fullName>
    </recommendedName>
</protein>